<evidence type="ECO:0000313" key="4">
    <source>
        <dbReference type="Proteomes" id="UP001165652"/>
    </source>
</evidence>
<dbReference type="Gene3D" id="3.40.50.1980">
    <property type="entry name" value="Nitrogenase molybdenum iron protein domain"/>
    <property type="match status" value="2"/>
</dbReference>
<dbReference type="InterPro" id="IPR002491">
    <property type="entry name" value="ABC_transptr_periplasmic_BD"/>
</dbReference>
<dbReference type="RefSeq" id="WP_272776731.1">
    <property type="nucleotide sequence ID" value="NZ_JAQQLI010000011.1"/>
</dbReference>
<accession>A0ABT5JA06</accession>
<keyword evidence="1" id="KW-0732">Signal</keyword>
<dbReference type="Proteomes" id="UP001165652">
    <property type="component" value="Unassembled WGS sequence"/>
</dbReference>
<feature type="domain" description="Fe/B12 periplasmic-binding" evidence="2">
    <location>
        <begin position="45"/>
        <end position="296"/>
    </location>
</feature>
<organism evidence="3 4">
    <name type="scientific">Rhodoplanes tepidamans</name>
    <name type="common">Rhodoplanes cryptolactis</name>
    <dbReference type="NCBI Taxonomy" id="200616"/>
    <lineage>
        <taxon>Bacteria</taxon>
        <taxon>Pseudomonadati</taxon>
        <taxon>Pseudomonadota</taxon>
        <taxon>Alphaproteobacteria</taxon>
        <taxon>Hyphomicrobiales</taxon>
        <taxon>Nitrobacteraceae</taxon>
        <taxon>Rhodoplanes</taxon>
    </lineage>
</organism>
<dbReference type="InterPro" id="IPR050902">
    <property type="entry name" value="ABC_Transporter_SBP"/>
</dbReference>
<proteinExistence type="predicted"/>
<dbReference type="Pfam" id="PF01497">
    <property type="entry name" value="Peripla_BP_2"/>
    <property type="match status" value="1"/>
</dbReference>
<evidence type="ECO:0000313" key="3">
    <source>
        <dbReference type="EMBL" id="MDC7785885.1"/>
    </source>
</evidence>
<keyword evidence="4" id="KW-1185">Reference proteome</keyword>
<name>A0ABT5JA06_RHOTP</name>
<feature type="signal peptide" evidence="1">
    <location>
        <begin position="1"/>
        <end position="24"/>
    </location>
</feature>
<reference evidence="3" key="2">
    <citation type="submission" date="2023-02" db="EMBL/GenBank/DDBJ databases">
        <authorList>
            <person name="Rayyan A."/>
            <person name="Meyer T."/>
            <person name="Kyndt J.A."/>
        </authorList>
    </citation>
    <scope>NUCLEOTIDE SEQUENCE</scope>
    <source>
        <strain evidence="3">DSM 9987</strain>
    </source>
</reference>
<evidence type="ECO:0000259" key="2">
    <source>
        <dbReference type="PROSITE" id="PS50983"/>
    </source>
</evidence>
<gene>
    <name evidence="3" type="ORF">PQJ73_09350</name>
</gene>
<sequence>MLTLGVLAALAAAIGPATIGQARAGPIVLTDAFGRTVTLPGPARRIVTIFASNTEMVAALGLADRIVGIEAYTRFPPEVLDRPLVGGRLGFSVDAVVARDPDLVVVTPSRQAAHQLVDPMERIGVPVLVLMQRTVAEVMANIRLLGRAAGVPAAGEAVAARLEARISRVTDRLNDRPRPRVIMITGRLGNGLVLVARPNTYTADAVALAGGRFGLDQSPTLSQVSPEAVLRADPDVLLFAGRAEDLAELSARAGWRDMRAVRTGRAFTVPRAEFLIPGPRTVDGIERLAAVLHPDPAR</sequence>
<dbReference type="SUPFAM" id="SSF53807">
    <property type="entry name" value="Helical backbone' metal receptor"/>
    <property type="match status" value="1"/>
</dbReference>
<dbReference type="EMBL" id="JAQQLI010000011">
    <property type="protein sequence ID" value="MDC7785885.1"/>
    <property type="molecule type" value="Genomic_DNA"/>
</dbReference>
<protein>
    <submittedName>
        <fullName evidence="3">ABC transporter substrate-binding protein</fullName>
    </submittedName>
</protein>
<reference evidence="3" key="1">
    <citation type="journal article" date="2023" name="Microbiol Resour">
        <title>Genome Sequences of Rhodoplanes serenus and Two Thermotolerant Strains, Rhodoplanes tepidamans and 'Rhodoplanes cryptolactis,' Further Refine the Genus.</title>
        <authorList>
            <person name="Rayyan A.A."/>
            <person name="Kyndt J.A."/>
        </authorList>
    </citation>
    <scope>NUCLEOTIDE SEQUENCE</scope>
    <source>
        <strain evidence="3">DSM 9987</strain>
    </source>
</reference>
<evidence type="ECO:0000256" key="1">
    <source>
        <dbReference type="SAM" id="SignalP"/>
    </source>
</evidence>
<dbReference type="PANTHER" id="PTHR30535:SF34">
    <property type="entry name" value="MOLYBDATE-BINDING PROTEIN MOLA"/>
    <property type="match status" value="1"/>
</dbReference>
<feature type="chain" id="PRO_5047491522" evidence="1">
    <location>
        <begin position="25"/>
        <end position="298"/>
    </location>
</feature>
<comment type="caution">
    <text evidence="3">The sequence shown here is derived from an EMBL/GenBank/DDBJ whole genome shotgun (WGS) entry which is preliminary data.</text>
</comment>
<dbReference type="PROSITE" id="PS50983">
    <property type="entry name" value="FE_B12_PBP"/>
    <property type="match status" value="1"/>
</dbReference>
<dbReference type="PANTHER" id="PTHR30535">
    <property type="entry name" value="VITAMIN B12-BINDING PROTEIN"/>
    <property type="match status" value="1"/>
</dbReference>